<dbReference type="InterPro" id="IPR013083">
    <property type="entry name" value="Znf_RING/FYVE/PHD"/>
</dbReference>
<dbReference type="Gene3D" id="3.30.40.10">
    <property type="entry name" value="Zinc/RING finger domain, C3HC4 (zinc finger)"/>
    <property type="match status" value="1"/>
</dbReference>
<keyword evidence="1" id="KW-0863">Zinc-finger</keyword>
<accession>A0A5A8CZ49</accession>
<dbReference type="GO" id="GO:0008270">
    <property type="term" value="F:zinc ion binding"/>
    <property type="evidence" value="ECO:0007669"/>
    <property type="project" value="UniProtKB-KW"/>
</dbReference>
<evidence type="ECO:0000313" key="3">
    <source>
        <dbReference type="EMBL" id="KAA0157061.1"/>
    </source>
</evidence>
<dbReference type="Proteomes" id="UP000323011">
    <property type="component" value="Unassembled WGS sequence"/>
</dbReference>
<protein>
    <recommendedName>
        <fullName evidence="2">RING-type domain-containing protein</fullName>
    </recommendedName>
</protein>
<dbReference type="EMBL" id="VLTL01000012">
    <property type="protein sequence ID" value="KAA0170575.1"/>
    <property type="molecule type" value="Genomic_DNA"/>
</dbReference>
<proteinExistence type="predicted"/>
<evidence type="ECO:0000313" key="4">
    <source>
        <dbReference type="EMBL" id="KAA0170575.1"/>
    </source>
</evidence>
<dbReference type="AlphaFoldDB" id="A0A5A8CZ49"/>
<evidence type="ECO:0000313" key="6">
    <source>
        <dbReference type="Proteomes" id="UP000324907"/>
    </source>
</evidence>
<feature type="domain" description="RING-type" evidence="2">
    <location>
        <begin position="284"/>
        <end position="319"/>
    </location>
</feature>
<keyword evidence="5" id="KW-1185">Reference proteome</keyword>
<dbReference type="Pfam" id="PF13920">
    <property type="entry name" value="zf-C3HC4_3"/>
    <property type="match status" value="1"/>
</dbReference>
<dbReference type="EMBL" id="VLTN01000002">
    <property type="protein sequence ID" value="KAA0157061.1"/>
    <property type="molecule type" value="Genomic_DNA"/>
</dbReference>
<reference evidence="5 6" key="1">
    <citation type="submission" date="2019-07" db="EMBL/GenBank/DDBJ databases">
        <title>Genomes of Cafeteria roenbergensis.</title>
        <authorList>
            <person name="Fischer M.G."/>
            <person name="Hackl T."/>
            <person name="Roman M."/>
        </authorList>
    </citation>
    <scope>NUCLEOTIDE SEQUENCE [LARGE SCALE GENOMIC DNA]</scope>
    <source>
        <strain evidence="3 5">BVI</strain>
        <strain evidence="4 6">RCC970-E3</strain>
    </source>
</reference>
<name>A0A5A8CZ49_CAFRO</name>
<keyword evidence="1" id="KW-0862">Zinc</keyword>
<evidence type="ECO:0000256" key="1">
    <source>
        <dbReference type="PROSITE-ProRule" id="PRU00175"/>
    </source>
</evidence>
<evidence type="ECO:0000313" key="5">
    <source>
        <dbReference type="Proteomes" id="UP000323011"/>
    </source>
</evidence>
<organism evidence="3 5">
    <name type="scientific">Cafeteria roenbergensis</name>
    <name type="common">Marine flagellate</name>
    <dbReference type="NCBI Taxonomy" id="33653"/>
    <lineage>
        <taxon>Eukaryota</taxon>
        <taxon>Sar</taxon>
        <taxon>Stramenopiles</taxon>
        <taxon>Bigyra</taxon>
        <taxon>Opalozoa</taxon>
        <taxon>Bicosoecida</taxon>
        <taxon>Cafeteriaceae</taxon>
        <taxon>Cafeteria</taxon>
    </lineage>
</organism>
<dbReference type="SUPFAM" id="SSF57850">
    <property type="entry name" value="RING/U-box"/>
    <property type="match status" value="1"/>
</dbReference>
<comment type="caution">
    <text evidence="3">The sequence shown here is derived from an EMBL/GenBank/DDBJ whole genome shotgun (WGS) entry which is preliminary data.</text>
</comment>
<dbReference type="Proteomes" id="UP000324907">
    <property type="component" value="Unassembled WGS sequence"/>
</dbReference>
<keyword evidence="1" id="KW-0479">Metal-binding</keyword>
<dbReference type="InterPro" id="IPR001841">
    <property type="entry name" value="Znf_RING"/>
</dbReference>
<sequence>MAWTPKGSVVAGWHPRAPGKLYFFRGNPRECKAWYPGQGRDVPSTKCNLCGRSAKEFWHAPGEDFSLCTRCLPEPDLGTIARSFGLKMAGDTAVFCLPHDAHLQGRKLIFVESGRPYALSRFYDSPTAIGGGFYCDLCGTAPPGGVWHCPGPERKTSQGLDFCTRCIPPPSKWAAASADDSAVSGGAAAAAAAAASSAGPATIRVPQARVDYLESTLAKLRLHEVVSAHTLSLLHREAKRLGQVERLADSRLVTIIETASLLEGIDFATDSPPPDFAAIAVGKCVVCLDEAATHASTNCGHLCLCPACGGRVTSCPLCKKPIGSLVRVYLAGAA</sequence>
<evidence type="ECO:0000259" key="2">
    <source>
        <dbReference type="PROSITE" id="PS50089"/>
    </source>
</evidence>
<gene>
    <name evidence="4" type="ORF">FNF28_01337</name>
    <name evidence="3" type="ORF">FNF29_00413</name>
</gene>
<dbReference type="PROSITE" id="PS50089">
    <property type="entry name" value="ZF_RING_2"/>
    <property type="match status" value="1"/>
</dbReference>